<feature type="domain" description="Plastocyanin-like" evidence="17">
    <location>
        <begin position="575"/>
        <end position="704"/>
    </location>
</feature>
<dbReference type="GO" id="GO:0005507">
    <property type="term" value="F:copper ion binding"/>
    <property type="evidence" value="ECO:0007669"/>
    <property type="project" value="InterPro"/>
</dbReference>
<dbReference type="PROSITE" id="PS00080">
    <property type="entry name" value="MULTICOPPER_OXIDASE2"/>
    <property type="match status" value="2"/>
</dbReference>
<name>A0A678THS0_SACSP</name>
<evidence type="ECO:0000259" key="16">
    <source>
        <dbReference type="Pfam" id="PF07731"/>
    </source>
</evidence>
<protein>
    <recommendedName>
        <fullName evidence="5 13">Laccase</fullName>
        <ecNumber evidence="5 13">1.10.3.2</ecNumber>
    </recommendedName>
    <alternativeName>
        <fullName evidence="13">Benzenediol:oxygen oxidoreductase</fullName>
    </alternativeName>
    <alternativeName>
        <fullName evidence="13">Diphenol oxidase</fullName>
    </alternativeName>
    <alternativeName>
        <fullName evidence="13">Urishiol oxidase</fullName>
    </alternativeName>
</protein>
<feature type="compositionally biased region" description="Pro residues" evidence="14">
    <location>
        <begin position="1120"/>
        <end position="1130"/>
    </location>
</feature>
<sequence>MQRSWMILLLAACSAAALAQAATVEHTFNVATLSWPGICQPGNISITAVDGVPGPVIEANEGDTVVVHVINDSPHDITVHWHGIFQRGTPWADGPSMVTQCPICPGHRYTYRFNITGQEGTLWWHAHSYFLRTTVYGALIVKPRSGNAYPFPAPDEEKTVLLGEWWNAETVAPNALVADAYTINGSPGDSYSCETTAKRTEKFEVRGNSTYLLRIINAALNTAFFFKVAGHTFTVVAADASYTTRYETDVIVIAPGQTVDALMAADASPGRYYMAISSYQSADPLRPGSYNANITTPSWTASGGQQAPAPALPEMPEQNDTATANRFYTSLTALVRPGRRTVPLAVDTRMFVTIGLGLASCKPTETSCSSSAAQVPVATMNNQSFVLPTSMSMLDARYRNTPGGVYTRDFPDQPPVAFDYTNQTNRLLLGGVAAALLFPGEPSTKVRTLAYNATVEMVLQNTALVGRESHPMHLHGFNFFVLAQGFGNYDGGTAAAQFNLVNPQERNTIAVPTGGWAVIRFVADNPGMWFMHCHIDAHLSIGLAMVFELLLALALAILLVGPAADAATAKYTFTVGSMQINQLCSSTSIIAVNGQLPGPSIEVNEGDDVAVKVVNNSPYNITIHCRVGLTVWVLAGRIDRHGVLQLMTPWADGPSMVTQCPIQPSSSYTYRFSVPGQEGTLWWHAHSSFLRATVYGAFIIRPRRGNAYPFPEPDKEVPIVLGEWWNRNVVDVESDAILAGQLPTQSDAFTVNGKTGLLYQCANETFTAVVEPNTRVLLRVVNAGLNSHLFFKVAGHNFTVVAVDAGYTANLNTDTLVLAPGQTVDALVTTNAAPGSYYMAVLAHDTMSPLTFAASDTTTATAIFQYNGTSTNPPAMPTMPSSSDAGTANAFYFGLRGLGTPAVPSPVNVSMTIELGLGQLPCDASQTRCNGTAAAAAMNGVSFRLPSPETSLLGAHVNGVTGVFTADFPDGPPPSGTAMAVGTRLKKLSYNSVVEIVLQNPAAVPTENHPIHLHGFNFFVLAQGMGSFTPGSVAYNLVDPVARNTIAVPGGGWAVIRHVVLSLPPGPARAHGPGHGVSGGERDDTRHDAPYAAWGLGGSMRRAALRGRGGGSSSAGASPGPCPSPSPSPNPSSGTSRITAAGGIAVAKSARGEPQTVAQPSSAQGAHGYLYLQFRCWTWTESYGTPRLFLVGGMSISQLCMNSVIYTVNQQMPGPTIEVNEGDTLVVHVVNRSPYPVSVHWHGIFQLRSGWADGANMITQCPIQPSAKFTYVFNITGQEGTLWWHAHASMLRATIYGALIIKPRSGPRGYPFPKPYAEIPILLGEWWNKNVEDVEIDGLLTGLGPVMSDAFTINGFTGEQPSCRGAGAYQLEVEPGKTYLLRIINAAVNAELFFKVAGHAFTVVATDASYTNPYPTDVIVIAPGQTVDALMTASAAPGRYLMAAHAFESKTVANPPPFDNTTATAVVRYKGVPDYAPAAMPALPPYTDVVTAGRFYWSLTGLVRAGDPVVPRTVDHSLVVEFGLDQVPCAPEQIKCQGFAVVASMNRYSFLFPDKVSLLEAFFRGVPNVYSEDFPGAPPPVPAPRKVTSVRKVNFNDVVEVVLQSQEYSTALGTENHPIHLHGFNFFVLAQGLGRFDPSMKSKYNLVNPQVRNTIAVPAGGWAVIRFTADNPGMWFMHCHLDAHLPLGLAMVFEVLNGPAPNLLPPPPAGFPKCH</sequence>
<dbReference type="InterPro" id="IPR045087">
    <property type="entry name" value="Cu-oxidase_fam"/>
</dbReference>
<evidence type="ECO:0000256" key="12">
    <source>
        <dbReference type="ARBA" id="ARBA00023185"/>
    </source>
</evidence>
<keyword evidence="13" id="KW-0732">Signal</keyword>
<evidence type="ECO:0000256" key="11">
    <source>
        <dbReference type="ARBA" id="ARBA00023008"/>
    </source>
</evidence>
<feature type="signal peptide" evidence="13">
    <location>
        <begin position="1"/>
        <end position="21"/>
    </location>
</feature>
<dbReference type="GO" id="GO:0052716">
    <property type="term" value="F:hydroquinone:oxygen oxidoreductase activity"/>
    <property type="evidence" value="ECO:0007669"/>
    <property type="project" value="UniProtKB-EC"/>
</dbReference>
<comment type="subcellular location">
    <subcellularLocation>
        <location evidence="3 13">Secreted</location>
        <location evidence="3 13">Extracellular space</location>
        <location evidence="3 13">Apoplast</location>
    </subcellularLocation>
</comment>
<feature type="domain" description="Plastocyanin-like" evidence="15">
    <location>
        <begin position="157"/>
        <end position="282"/>
    </location>
</feature>
<dbReference type="CDD" id="cd13897">
    <property type="entry name" value="CuRO_3_LCC_plant"/>
    <property type="match status" value="1"/>
</dbReference>
<dbReference type="GO" id="GO:0048046">
    <property type="term" value="C:apoplast"/>
    <property type="evidence" value="ECO:0007669"/>
    <property type="project" value="UniProtKB-SubCell"/>
</dbReference>
<dbReference type="EMBL" id="MH182512">
    <property type="protein sequence ID" value="AWA44730.1"/>
    <property type="molecule type" value="Genomic_DNA"/>
</dbReference>
<dbReference type="InterPro" id="IPR011706">
    <property type="entry name" value="Cu-oxidase_C"/>
</dbReference>
<evidence type="ECO:0000256" key="10">
    <source>
        <dbReference type="ARBA" id="ARBA00023002"/>
    </source>
</evidence>
<dbReference type="InterPro" id="IPR034289">
    <property type="entry name" value="CuRO_3_LCC"/>
</dbReference>
<feature type="compositionally biased region" description="Basic and acidic residues" evidence="14">
    <location>
        <begin position="1080"/>
        <end position="1089"/>
    </location>
</feature>
<dbReference type="InterPro" id="IPR034285">
    <property type="entry name" value="CuRO_2_LCC"/>
</dbReference>
<evidence type="ECO:0000259" key="15">
    <source>
        <dbReference type="Pfam" id="PF00394"/>
    </source>
</evidence>
<evidence type="ECO:0000256" key="14">
    <source>
        <dbReference type="SAM" id="MobiDB-lite"/>
    </source>
</evidence>
<evidence type="ECO:0000256" key="1">
    <source>
        <dbReference type="ARBA" id="ARBA00000349"/>
    </source>
</evidence>
<feature type="domain" description="Plastocyanin-like" evidence="16">
    <location>
        <begin position="961"/>
        <end position="1058"/>
    </location>
</feature>
<accession>A0A678THS0</accession>
<dbReference type="EC" id="1.10.3.2" evidence="5 13"/>
<dbReference type="InterPro" id="IPR034288">
    <property type="entry name" value="CuRO_1_LCC"/>
</dbReference>
<dbReference type="SUPFAM" id="SSF49503">
    <property type="entry name" value="Cupredoxins"/>
    <property type="match status" value="9"/>
</dbReference>
<evidence type="ECO:0000256" key="9">
    <source>
        <dbReference type="ARBA" id="ARBA00022737"/>
    </source>
</evidence>
<feature type="domain" description="Plastocyanin-like" evidence="16">
    <location>
        <begin position="410"/>
        <end position="547"/>
    </location>
</feature>
<feature type="domain" description="Plastocyanin-like" evidence="17">
    <location>
        <begin position="1197"/>
        <end position="1305"/>
    </location>
</feature>
<dbReference type="CDD" id="cd13849">
    <property type="entry name" value="CuRO_1_LCC_plant"/>
    <property type="match status" value="3"/>
</dbReference>
<feature type="chain" id="PRO_5025718685" description="Laccase" evidence="13">
    <location>
        <begin position="22"/>
        <end position="1715"/>
    </location>
</feature>
<feature type="domain" description="Plastocyanin-like" evidence="16">
    <location>
        <begin position="1587"/>
        <end position="1697"/>
    </location>
</feature>
<evidence type="ECO:0000256" key="6">
    <source>
        <dbReference type="ARBA" id="ARBA00022523"/>
    </source>
</evidence>
<dbReference type="PANTHER" id="PTHR11709">
    <property type="entry name" value="MULTI-COPPER OXIDASE"/>
    <property type="match status" value="1"/>
</dbReference>
<dbReference type="Pfam" id="PF07732">
    <property type="entry name" value="Cu-oxidase_3"/>
    <property type="match status" value="3"/>
</dbReference>
<evidence type="ECO:0000313" key="18">
    <source>
        <dbReference type="EMBL" id="AWA44730.1"/>
    </source>
</evidence>
<keyword evidence="7 13" id="KW-0964">Secreted</keyword>
<feature type="domain" description="Plastocyanin-like" evidence="17">
    <location>
        <begin position="46"/>
        <end position="145"/>
    </location>
</feature>
<comment type="cofactor">
    <cofactor evidence="13">
        <name>Cu cation</name>
        <dbReference type="ChEBI" id="CHEBI:23378"/>
    </cofactor>
    <text evidence="13">Binds 4 Cu cations per monomer.</text>
</comment>
<keyword evidence="12 13" id="KW-0439">Lignin degradation</keyword>
<reference evidence="18" key="1">
    <citation type="submission" date="2018-04" db="EMBL/GenBank/DDBJ databases">
        <title>Comparative Analysis of Homologous Sequences of Saccharum officinarum and Saccharum spontaneum Reveals Independent Polyploidization Events.</title>
        <authorList>
            <person name="Sharma A."/>
            <person name="Song J."/>
            <person name="Lin Q."/>
            <person name="Singh R."/>
            <person name="Ramos N."/>
            <person name="Wang K."/>
            <person name="Zhang J."/>
            <person name="Ming R."/>
            <person name="Yu Q."/>
        </authorList>
    </citation>
    <scope>NUCLEOTIDE SEQUENCE</scope>
</reference>
<gene>
    <name evidence="18" type="ORF">SS34H08_000006</name>
</gene>
<evidence type="ECO:0000256" key="13">
    <source>
        <dbReference type="RuleBase" id="RU361119"/>
    </source>
</evidence>
<evidence type="ECO:0000259" key="17">
    <source>
        <dbReference type="Pfam" id="PF07732"/>
    </source>
</evidence>
<comment type="similarity">
    <text evidence="4 13">Belongs to the multicopper oxidase family.</text>
</comment>
<dbReference type="GO" id="GO:0046274">
    <property type="term" value="P:lignin catabolic process"/>
    <property type="evidence" value="ECO:0007669"/>
    <property type="project" value="UniProtKB-KW"/>
</dbReference>
<keyword evidence="9 13" id="KW-0677">Repeat</keyword>
<feature type="domain" description="Plastocyanin-like" evidence="15">
    <location>
        <begin position="1318"/>
        <end position="1471"/>
    </location>
</feature>
<dbReference type="Pfam" id="PF07731">
    <property type="entry name" value="Cu-oxidase_2"/>
    <property type="match status" value="3"/>
</dbReference>
<comment type="catalytic activity">
    <reaction evidence="1 13">
        <text>4 hydroquinone + O2 = 4 benzosemiquinone + 2 H2O</text>
        <dbReference type="Rhea" id="RHEA:11276"/>
        <dbReference type="ChEBI" id="CHEBI:15377"/>
        <dbReference type="ChEBI" id="CHEBI:15379"/>
        <dbReference type="ChEBI" id="CHEBI:17594"/>
        <dbReference type="ChEBI" id="CHEBI:17977"/>
        <dbReference type="EC" id="1.10.3.2"/>
    </reaction>
</comment>
<keyword evidence="10 13" id="KW-0560">Oxidoreductase</keyword>
<keyword evidence="6 13" id="KW-0052">Apoplast</keyword>
<dbReference type="PANTHER" id="PTHR11709:SF506">
    <property type="entry name" value="LACCASE-8"/>
    <property type="match status" value="1"/>
</dbReference>
<dbReference type="NCBIfam" id="TIGR03389">
    <property type="entry name" value="laccase"/>
    <property type="match status" value="2"/>
</dbReference>
<dbReference type="PROSITE" id="PS00079">
    <property type="entry name" value="MULTICOPPER_OXIDASE1"/>
    <property type="match status" value="1"/>
</dbReference>
<keyword evidence="8 13" id="KW-0479">Metal-binding</keyword>
<evidence type="ECO:0000256" key="2">
    <source>
        <dbReference type="ARBA" id="ARBA00002075"/>
    </source>
</evidence>
<evidence type="ECO:0000256" key="5">
    <source>
        <dbReference type="ARBA" id="ARBA00012297"/>
    </source>
</evidence>
<organism evidence="18">
    <name type="scientific">Saccharum spontaneum</name>
    <name type="common">Wild sugarcane</name>
    <dbReference type="NCBI Taxonomy" id="62335"/>
    <lineage>
        <taxon>Eukaryota</taxon>
        <taxon>Viridiplantae</taxon>
        <taxon>Streptophyta</taxon>
        <taxon>Embryophyta</taxon>
        <taxon>Tracheophyta</taxon>
        <taxon>Spermatophyta</taxon>
        <taxon>Magnoliopsida</taxon>
        <taxon>Liliopsida</taxon>
        <taxon>Poales</taxon>
        <taxon>Poaceae</taxon>
        <taxon>PACMAD clade</taxon>
        <taxon>Panicoideae</taxon>
        <taxon>Andropogonodae</taxon>
        <taxon>Andropogoneae</taxon>
        <taxon>Saccharinae</taxon>
        <taxon>Saccharum</taxon>
        <taxon>Saccharum officinarum species complex</taxon>
    </lineage>
</organism>
<dbReference type="Pfam" id="PF00394">
    <property type="entry name" value="Cu-oxidase"/>
    <property type="match status" value="3"/>
</dbReference>
<dbReference type="Gene3D" id="2.60.40.420">
    <property type="entry name" value="Cupredoxins - blue copper proteins"/>
    <property type="match status" value="9"/>
</dbReference>
<dbReference type="CDD" id="cd13875">
    <property type="entry name" value="CuRO_2_LCC_plant"/>
    <property type="match status" value="3"/>
</dbReference>
<dbReference type="InterPro" id="IPR001117">
    <property type="entry name" value="Cu-oxidase_2nd"/>
</dbReference>
<dbReference type="InterPro" id="IPR008972">
    <property type="entry name" value="Cupredoxin"/>
</dbReference>
<evidence type="ECO:0000256" key="7">
    <source>
        <dbReference type="ARBA" id="ARBA00022525"/>
    </source>
</evidence>
<evidence type="ECO:0000256" key="4">
    <source>
        <dbReference type="ARBA" id="ARBA00010609"/>
    </source>
</evidence>
<keyword evidence="11 13" id="KW-0186">Copper</keyword>
<feature type="region of interest" description="Disordered" evidence="14">
    <location>
        <begin position="1067"/>
        <end position="1138"/>
    </location>
</feature>
<dbReference type="InterPro" id="IPR002355">
    <property type="entry name" value="Cu_oxidase_Cu_BS"/>
</dbReference>
<evidence type="ECO:0000256" key="3">
    <source>
        <dbReference type="ARBA" id="ARBA00004271"/>
    </source>
</evidence>
<dbReference type="InterPro" id="IPR011707">
    <property type="entry name" value="Cu-oxidase-like_N"/>
</dbReference>
<proteinExistence type="inferred from homology"/>
<feature type="domain" description="Plastocyanin-like" evidence="15">
    <location>
        <begin position="716"/>
        <end position="868"/>
    </location>
</feature>
<dbReference type="InterPro" id="IPR017761">
    <property type="entry name" value="Laccase"/>
</dbReference>
<dbReference type="InterPro" id="IPR033138">
    <property type="entry name" value="Cu_oxidase_CS"/>
</dbReference>
<comment type="function">
    <text evidence="2 13">Lignin degradation and detoxification of lignin-derived products.</text>
</comment>
<evidence type="ECO:0000256" key="8">
    <source>
        <dbReference type="ARBA" id="ARBA00022723"/>
    </source>
</evidence>